<dbReference type="SUPFAM" id="SSF51735">
    <property type="entry name" value="NAD(P)-binding Rossmann-fold domains"/>
    <property type="match status" value="1"/>
</dbReference>
<keyword evidence="2" id="KW-0560">Oxidoreductase</keyword>
<feature type="domain" description="Ketoreductase" evidence="5">
    <location>
        <begin position="4"/>
        <end position="183"/>
    </location>
</feature>
<dbReference type="PROSITE" id="PS00061">
    <property type="entry name" value="ADH_SHORT"/>
    <property type="match status" value="1"/>
</dbReference>
<protein>
    <submittedName>
        <fullName evidence="6">SDR family oxidoreductase</fullName>
    </submittedName>
</protein>
<dbReference type="PANTHER" id="PTHR42879">
    <property type="entry name" value="3-OXOACYL-(ACYL-CARRIER-PROTEIN) REDUCTASE"/>
    <property type="match status" value="1"/>
</dbReference>
<dbReference type="InterPro" id="IPR020904">
    <property type="entry name" value="Sc_DH/Rdtase_CS"/>
</dbReference>
<gene>
    <name evidence="6" type="ORF">J7S33_29675</name>
</gene>
<evidence type="ECO:0000256" key="1">
    <source>
        <dbReference type="ARBA" id="ARBA00006484"/>
    </source>
</evidence>
<evidence type="ECO:0000259" key="5">
    <source>
        <dbReference type="SMART" id="SM00822"/>
    </source>
</evidence>
<feature type="compositionally biased region" description="Pro residues" evidence="4">
    <location>
        <begin position="262"/>
        <end position="272"/>
    </location>
</feature>
<evidence type="ECO:0000256" key="2">
    <source>
        <dbReference type="ARBA" id="ARBA00023002"/>
    </source>
</evidence>
<evidence type="ECO:0000256" key="3">
    <source>
        <dbReference type="RuleBase" id="RU000363"/>
    </source>
</evidence>
<dbReference type="AlphaFoldDB" id="A0A8T8HWV5"/>
<dbReference type="SMART" id="SM00822">
    <property type="entry name" value="PKS_KR"/>
    <property type="match status" value="1"/>
</dbReference>
<dbReference type="InterPro" id="IPR057326">
    <property type="entry name" value="KR_dom"/>
</dbReference>
<dbReference type="PRINTS" id="PR00081">
    <property type="entry name" value="GDHRDH"/>
</dbReference>
<evidence type="ECO:0000313" key="7">
    <source>
        <dbReference type="Proteomes" id="UP000671828"/>
    </source>
</evidence>
<dbReference type="FunFam" id="3.40.50.720:FF:000084">
    <property type="entry name" value="Short-chain dehydrogenase reductase"/>
    <property type="match status" value="1"/>
</dbReference>
<dbReference type="Gene3D" id="3.40.50.720">
    <property type="entry name" value="NAD(P)-binding Rossmann-like Domain"/>
    <property type="match status" value="1"/>
</dbReference>
<sequence>MDGKVAVVTGGSRGIGRRVVERFLDEGASVVFSGRDGATGERTRKELDAGDRVVFAQGDVTLRQDAERMVDAAVEHYGRLDVLVNNAGGMPGFGLVADTDDAVWHDTLAVNLHAVFYVTRRALAHLAPQKSGRIITISSISGKQGDPGLGAYATAKHAVIGLTKVVAREVGPLGITANCICPGLVMTDLIRDRGPVAAQVLGVTYDQLVGAFAAKAATGRATTVDEVAAMAVLLSSEAGAGITGAALAVDGGVTPGRRAAGPPGPARPPAPPARDRPSRAGTRPRAGPPARWTASALGCPCAKTPVR</sequence>
<dbReference type="PANTHER" id="PTHR42879:SF2">
    <property type="entry name" value="3-OXOACYL-[ACYL-CARRIER-PROTEIN] REDUCTASE FABG"/>
    <property type="match status" value="1"/>
</dbReference>
<dbReference type="Pfam" id="PF00106">
    <property type="entry name" value="adh_short"/>
    <property type="match status" value="1"/>
</dbReference>
<reference evidence="6" key="1">
    <citation type="submission" date="2021-04" db="EMBL/GenBank/DDBJ databases">
        <title>Saccharothrix algeriensis WGS.</title>
        <authorList>
            <person name="Stuskova K."/>
            <person name="Hakalova E."/>
            <person name="Tebbal A.B."/>
            <person name="Eichmeier A."/>
        </authorList>
    </citation>
    <scope>NUCLEOTIDE SEQUENCE</scope>
    <source>
        <strain evidence="6">NRRL B-24137</strain>
    </source>
</reference>
<feature type="non-terminal residue" evidence="6">
    <location>
        <position position="307"/>
    </location>
</feature>
<accession>A0A8T8HWV5</accession>
<comment type="similarity">
    <text evidence="1 3">Belongs to the short-chain dehydrogenases/reductases (SDR) family.</text>
</comment>
<dbReference type="CDD" id="cd05233">
    <property type="entry name" value="SDR_c"/>
    <property type="match status" value="1"/>
</dbReference>
<dbReference type="GO" id="GO:0016491">
    <property type="term" value="F:oxidoreductase activity"/>
    <property type="evidence" value="ECO:0007669"/>
    <property type="project" value="UniProtKB-KW"/>
</dbReference>
<organism evidence="6 7">
    <name type="scientific">Saccharothrix algeriensis</name>
    <dbReference type="NCBI Taxonomy" id="173560"/>
    <lineage>
        <taxon>Bacteria</taxon>
        <taxon>Bacillati</taxon>
        <taxon>Actinomycetota</taxon>
        <taxon>Actinomycetes</taxon>
        <taxon>Pseudonocardiales</taxon>
        <taxon>Pseudonocardiaceae</taxon>
        <taxon>Saccharothrix</taxon>
    </lineage>
</organism>
<dbReference type="PRINTS" id="PR00080">
    <property type="entry name" value="SDRFAMILY"/>
</dbReference>
<proteinExistence type="inferred from homology"/>
<dbReference type="GO" id="GO:0032787">
    <property type="term" value="P:monocarboxylic acid metabolic process"/>
    <property type="evidence" value="ECO:0007669"/>
    <property type="project" value="UniProtKB-ARBA"/>
</dbReference>
<feature type="region of interest" description="Disordered" evidence="4">
    <location>
        <begin position="253"/>
        <end position="307"/>
    </location>
</feature>
<dbReference type="Proteomes" id="UP000671828">
    <property type="component" value="Chromosome"/>
</dbReference>
<dbReference type="EMBL" id="CP072788">
    <property type="protein sequence ID" value="QTR03093.1"/>
    <property type="molecule type" value="Genomic_DNA"/>
</dbReference>
<evidence type="ECO:0000256" key="4">
    <source>
        <dbReference type="SAM" id="MobiDB-lite"/>
    </source>
</evidence>
<dbReference type="InterPro" id="IPR002347">
    <property type="entry name" value="SDR_fam"/>
</dbReference>
<name>A0A8T8HWV5_9PSEU</name>
<dbReference type="InterPro" id="IPR036291">
    <property type="entry name" value="NAD(P)-bd_dom_sf"/>
</dbReference>
<evidence type="ECO:0000313" key="6">
    <source>
        <dbReference type="EMBL" id="QTR03093.1"/>
    </source>
</evidence>
<dbReference type="InterPro" id="IPR050259">
    <property type="entry name" value="SDR"/>
</dbReference>